<dbReference type="Pfam" id="PF00482">
    <property type="entry name" value="T2SSF"/>
    <property type="match status" value="1"/>
</dbReference>
<evidence type="ECO:0000259" key="7">
    <source>
        <dbReference type="Pfam" id="PF00482"/>
    </source>
</evidence>
<protein>
    <submittedName>
        <fullName evidence="8">Bacterial type II secretion system protein F domain protein</fullName>
    </submittedName>
</protein>
<proteinExistence type="predicted"/>
<evidence type="ECO:0000256" key="3">
    <source>
        <dbReference type="ARBA" id="ARBA00022692"/>
    </source>
</evidence>
<dbReference type="PANTHER" id="PTHR35007:SF2">
    <property type="entry name" value="PILUS ASSEMBLE PROTEIN"/>
    <property type="match status" value="1"/>
</dbReference>
<name>A0A517NYZ8_9BACT</name>
<sequence length="308" mass="33095">MLLFSLIFFSLTFSIFLLGRRFVLTPSATVDAASTPIDAGPFLGDFTSPLASVLPTSSAKRIQFAKDLVASGDHRKNAVDDFLAKRNAGVLAAIVISAVIFALGLADGRELVVAIILGVVCLFAYSLPRIMLSGRATRRTRAIEKSIPDVMDMIAMSIRGGLPLATAIGQVANRMQDIYPDLAKELGIVFRQTQSGAPDHAYNGFANRIDIPEVVAWCAMMRQSQKLGGGLAPALGDYASRIRVDRQSKAERVGNTASLKLLFPVVLCLAPPIAILLIGPAVIELRDFINREKGATIAAFEEVEQVQP</sequence>
<keyword evidence="2" id="KW-1003">Cell membrane</keyword>
<dbReference type="AlphaFoldDB" id="A0A517NYZ8"/>
<comment type="subcellular location">
    <subcellularLocation>
        <location evidence="1">Cell membrane</location>
        <topology evidence="1">Multi-pass membrane protein</topology>
    </subcellularLocation>
</comment>
<feature type="transmembrane region" description="Helical" evidence="6">
    <location>
        <begin position="111"/>
        <end position="131"/>
    </location>
</feature>
<evidence type="ECO:0000256" key="2">
    <source>
        <dbReference type="ARBA" id="ARBA00022475"/>
    </source>
</evidence>
<evidence type="ECO:0000256" key="4">
    <source>
        <dbReference type="ARBA" id="ARBA00022989"/>
    </source>
</evidence>
<dbReference type="Proteomes" id="UP000319817">
    <property type="component" value="Chromosome"/>
</dbReference>
<dbReference type="InterPro" id="IPR018076">
    <property type="entry name" value="T2SS_GspF_dom"/>
</dbReference>
<evidence type="ECO:0000313" key="8">
    <source>
        <dbReference type="EMBL" id="QDT12347.1"/>
    </source>
</evidence>
<accession>A0A517NYZ8</accession>
<feature type="transmembrane region" description="Helical" evidence="6">
    <location>
        <begin position="88"/>
        <end position="106"/>
    </location>
</feature>
<feature type="transmembrane region" description="Helical" evidence="6">
    <location>
        <begin position="261"/>
        <end position="283"/>
    </location>
</feature>
<gene>
    <name evidence="8" type="ORF">K239x_43560</name>
</gene>
<dbReference type="EMBL" id="CP036526">
    <property type="protein sequence ID" value="QDT12347.1"/>
    <property type="molecule type" value="Genomic_DNA"/>
</dbReference>
<evidence type="ECO:0000313" key="9">
    <source>
        <dbReference type="Proteomes" id="UP000319817"/>
    </source>
</evidence>
<dbReference type="GO" id="GO:0005886">
    <property type="term" value="C:plasma membrane"/>
    <property type="evidence" value="ECO:0007669"/>
    <property type="project" value="UniProtKB-SubCell"/>
</dbReference>
<dbReference type="RefSeq" id="WP_145420156.1">
    <property type="nucleotide sequence ID" value="NZ_CP036526.1"/>
</dbReference>
<feature type="domain" description="Type II secretion system protein GspF" evidence="7">
    <location>
        <begin position="152"/>
        <end position="278"/>
    </location>
</feature>
<keyword evidence="3 6" id="KW-0812">Transmembrane</keyword>
<dbReference type="OrthoDB" id="212987at2"/>
<dbReference type="PANTHER" id="PTHR35007">
    <property type="entry name" value="INTEGRAL MEMBRANE PROTEIN-RELATED"/>
    <property type="match status" value="1"/>
</dbReference>
<reference evidence="8 9" key="1">
    <citation type="submission" date="2019-02" db="EMBL/GenBank/DDBJ databases">
        <title>Deep-cultivation of Planctomycetes and their phenomic and genomic characterization uncovers novel biology.</title>
        <authorList>
            <person name="Wiegand S."/>
            <person name="Jogler M."/>
            <person name="Boedeker C."/>
            <person name="Pinto D."/>
            <person name="Vollmers J."/>
            <person name="Rivas-Marin E."/>
            <person name="Kohn T."/>
            <person name="Peeters S.H."/>
            <person name="Heuer A."/>
            <person name="Rast P."/>
            <person name="Oberbeckmann S."/>
            <person name="Bunk B."/>
            <person name="Jeske O."/>
            <person name="Meyerdierks A."/>
            <person name="Storesund J.E."/>
            <person name="Kallscheuer N."/>
            <person name="Luecker S."/>
            <person name="Lage O.M."/>
            <person name="Pohl T."/>
            <person name="Merkel B.J."/>
            <person name="Hornburger P."/>
            <person name="Mueller R.-W."/>
            <person name="Bruemmer F."/>
            <person name="Labrenz M."/>
            <person name="Spormann A.M."/>
            <person name="Op den Camp H."/>
            <person name="Overmann J."/>
            <person name="Amann R."/>
            <person name="Jetten M.S.M."/>
            <person name="Mascher T."/>
            <person name="Medema M.H."/>
            <person name="Devos D.P."/>
            <person name="Kaster A.-K."/>
            <person name="Ovreas L."/>
            <person name="Rohde M."/>
            <person name="Galperin M.Y."/>
            <person name="Jogler C."/>
        </authorList>
    </citation>
    <scope>NUCLEOTIDE SEQUENCE [LARGE SCALE GENOMIC DNA]</scope>
    <source>
        <strain evidence="8 9">K23_9</strain>
    </source>
</reference>
<evidence type="ECO:0000256" key="1">
    <source>
        <dbReference type="ARBA" id="ARBA00004651"/>
    </source>
</evidence>
<keyword evidence="9" id="KW-1185">Reference proteome</keyword>
<keyword evidence="5 6" id="KW-0472">Membrane</keyword>
<evidence type="ECO:0000256" key="5">
    <source>
        <dbReference type="ARBA" id="ARBA00023136"/>
    </source>
</evidence>
<keyword evidence="4 6" id="KW-1133">Transmembrane helix</keyword>
<evidence type="ECO:0000256" key="6">
    <source>
        <dbReference type="SAM" id="Phobius"/>
    </source>
</evidence>
<organism evidence="8 9">
    <name type="scientific">Stieleria marina</name>
    <dbReference type="NCBI Taxonomy" id="1930275"/>
    <lineage>
        <taxon>Bacteria</taxon>
        <taxon>Pseudomonadati</taxon>
        <taxon>Planctomycetota</taxon>
        <taxon>Planctomycetia</taxon>
        <taxon>Pirellulales</taxon>
        <taxon>Pirellulaceae</taxon>
        <taxon>Stieleria</taxon>
    </lineage>
</organism>